<dbReference type="AlphaFoldDB" id="A0A382VA72"/>
<gene>
    <name evidence="2" type="ORF">METZ01_LOCUS396290</name>
</gene>
<protein>
    <recommendedName>
        <fullName evidence="1">N-acetyltransferase domain-containing protein</fullName>
    </recommendedName>
</protein>
<dbReference type="EMBL" id="UINC01150408">
    <property type="protein sequence ID" value="SVD43436.1"/>
    <property type="molecule type" value="Genomic_DNA"/>
</dbReference>
<organism evidence="2">
    <name type="scientific">marine metagenome</name>
    <dbReference type="NCBI Taxonomy" id="408172"/>
    <lineage>
        <taxon>unclassified sequences</taxon>
        <taxon>metagenomes</taxon>
        <taxon>ecological metagenomes</taxon>
    </lineage>
</organism>
<dbReference type="CDD" id="cd04301">
    <property type="entry name" value="NAT_SF"/>
    <property type="match status" value="1"/>
</dbReference>
<dbReference type="InterPro" id="IPR016181">
    <property type="entry name" value="Acyl_CoA_acyltransferase"/>
</dbReference>
<reference evidence="2" key="1">
    <citation type="submission" date="2018-05" db="EMBL/GenBank/DDBJ databases">
        <authorList>
            <person name="Lanie J.A."/>
            <person name="Ng W.-L."/>
            <person name="Kazmierczak K.M."/>
            <person name="Andrzejewski T.M."/>
            <person name="Davidsen T.M."/>
            <person name="Wayne K.J."/>
            <person name="Tettelin H."/>
            <person name="Glass J.I."/>
            <person name="Rusch D."/>
            <person name="Podicherti R."/>
            <person name="Tsui H.-C.T."/>
            <person name="Winkler M.E."/>
        </authorList>
    </citation>
    <scope>NUCLEOTIDE SEQUENCE</scope>
</reference>
<feature type="domain" description="N-acetyltransferase" evidence="1">
    <location>
        <begin position="2"/>
        <end position="120"/>
    </location>
</feature>
<accession>A0A382VA72</accession>
<dbReference type="SUPFAM" id="SSF55729">
    <property type="entry name" value="Acyl-CoA N-acyltransferases (Nat)"/>
    <property type="match status" value="1"/>
</dbReference>
<evidence type="ECO:0000313" key="2">
    <source>
        <dbReference type="EMBL" id="SVD43436.1"/>
    </source>
</evidence>
<dbReference type="InterPro" id="IPR000182">
    <property type="entry name" value="GNAT_dom"/>
</dbReference>
<sequence>MVTIREVEKVDAKLVAAYKKLIPQLSSSSLPPSEAELTKIVDSDSSTILVAEDDGVILGSMTLVTFRIPTGVRAWIEDVVVDNTARGKGVGWALNEYAIRLAEQMGAKTIDLTSRPTRET</sequence>
<name>A0A382VA72_9ZZZZ</name>
<dbReference type="Pfam" id="PF00583">
    <property type="entry name" value="Acetyltransf_1"/>
    <property type="match status" value="1"/>
</dbReference>
<feature type="non-terminal residue" evidence="2">
    <location>
        <position position="120"/>
    </location>
</feature>
<dbReference type="Gene3D" id="3.40.630.30">
    <property type="match status" value="1"/>
</dbReference>
<dbReference type="PROSITE" id="PS51186">
    <property type="entry name" value="GNAT"/>
    <property type="match status" value="1"/>
</dbReference>
<dbReference type="GO" id="GO:0016747">
    <property type="term" value="F:acyltransferase activity, transferring groups other than amino-acyl groups"/>
    <property type="evidence" value="ECO:0007669"/>
    <property type="project" value="InterPro"/>
</dbReference>
<proteinExistence type="predicted"/>
<evidence type="ECO:0000259" key="1">
    <source>
        <dbReference type="PROSITE" id="PS51186"/>
    </source>
</evidence>